<proteinExistence type="predicted"/>
<dbReference type="NCBIfam" id="NF047645">
    <property type="entry name" value="CopZ_Nterm_CC"/>
    <property type="match status" value="1"/>
</dbReference>
<keyword evidence="3" id="KW-1185">Reference proteome</keyword>
<reference evidence="3" key="2">
    <citation type="journal article" date="2017" name="Stand. Genomic Sci.">
        <title>Complete genome sequence of the sulfur-oxidizing chemolithoautotrophic Sulfurovum lithotrophicum 42BKTT.</title>
        <authorList>
            <person name="Jeon W."/>
            <person name="Priscilla L."/>
            <person name="Park G."/>
            <person name="Lee H."/>
            <person name="Lee N."/>
            <person name="Lee D."/>
            <person name="Kwon H."/>
            <person name="Ahn I."/>
            <person name="Lee C."/>
            <person name="Lee H."/>
            <person name="Ahn J."/>
        </authorList>
    </citation>
    <scope>NUCLEOTIDE SEQUENCE [LARGE SCALE GENOMIC DNA]</scope>
    <source>
        <strain evidence="3">ATCC BAA-797 / 42BKT</strain>
    </source>
</reference>
<accession>A0A7U4M196</accession>
<dbReference type="RefSeq" id="WP_046551117.1">
    <property type="nucleotide sequence ID" value="NZ_CP011308.1"/>
</dbReference>
<dbReference type="OrthoDB" id="9805137at2"/>
<dbReference type="Proteomes" id="UP000034444">
    <property type="component" value="Chromosome"/>
</dbReference>
<gene>
    <name evidence="2" type="ORF">YH65_06230</name>
</gene>
<name>A0A7U4M196_9BACT</name>
<dbReference type="AlphaFoldDB" id="A0A7U4M196"/>
<evidence type="ECO:0000313" key="3">
    <source>
        <dbReference type="Proteomes" id="UP000034444"/>
    </source>
</evidence>
<reference evidence="2 3" key="1">
    <citation type="submission" date="2015-04" db="EMBL/GenBank/DDBJ databases">
        <title>Complete genome sequence of Sulfurovum lithotrophicum ATCC BAA-797T.</title>
        <authorList>
            <person name="Ahn J."/>
            <person name="Park G."/>
            <person name="Jeon W."/>
            <person name="Jang Y."/>
            <person name="Jang M."/>
            <person name="Lee H."/>
            <person name="Lee H."/>
        </authorList>
    </citation>
    <scope>NUCLEOTIDE SEQUENCE [LARGE SCALE GENOMIC DNA]</scope>
    <source>
        <strain evidence="3">ATCC BAA-797 / 42BKT</strain>
    </source>
</reference>
<evidence type="ECO:0000313" key="2">
    <source>
        <dbReference type="EMBL" id="AKF25034.1"/>
    </source>
</evidence>
<dbReference type="InterPro" id="IPR041854">
    <property type="entry name" value="BFD-like_2Fe2S-bd_dom_sf"/>
</dbReference>
<dbReference type="CDD" id="cd10141">
    <property type="entry name" value="CopZ-like_Fer2_BFD-like"/>
    <property type="match status" value="1"/>
</dbReference>
<dbReference type="Pfam" id="PF18423">
    <property type="entry name" value="zf_CopZ"/>
    <property type="match status" value="1"/>
</dbReference>
<feature type="domain" description="CopZ zinc binding" evidence="1">
    <location>
        <begin position="40"/>
        <end position="99"/>
    </location>
</feature>
<protein>
    <recommendedName>
        <fullName evidence="1">CopZ zinc binding domain-containing protein</fullName>
    </recommendedName>
</protein>
<dbReference type="EMBL" id="CP011308">
    <property type="protein sequence ID" value="AKF25034.1"/>
    <property type="molecule type" value="Genomic_DNA"/>
</dbReference>
<dbReference type="Gene3D" id="1.10.10.1100">
    <property type="entry name" value="BFD-like [2Fe-2S]-binding domain"/>
    <property type="match status" value="1"/>
</dbReference>
<dbReference type="InterPro" id="IPR040890">
    <property type="entry name" value="Znf_CopZ"/>
</dbReference>
<evidence type="ECO:0000259" key="1">
    <source>
        <dbReference type="Pfam" id="PF18423"/>
    </source>
</evidence>
<organism evidence="2 3">
    <name type="scientific">Sulfurovum lithotrophicum</name>
    <dbReference type="NCBI Taxonomy" id="206403"/>
    <lineage>
        <taxon>Bacteria</taxon>
        <taxon>Pseudomonadati</taxon>
        <taxon>Campylobacterota</taxon>
        <taxon>Epsilonproteobacteria</taxon>
        <taxon>Campylobacterales</taxon>
        <taxon>Sulfurovaceae</taxon>
        <taxon>Sulfurovum</taxon>
    </lineage>
</organism>
<dbReference type="Gene3D" id="2.20.25.270">
    <property type="match status" value="1"/>
</dbReference>
<dbReference type="KEGG" id="slh:YH65_06230"/>
<sequence length="176" mass="19075">MFTFKPAKEKKPESCCSTRKEESCDTEAHNCCTPQPKGKVACPSCGEKAKGVLGKTLEHLLSNEAKAGLSCLDGFYYCKTPTCKVIYFRGEEILTQHDVSVTVGLKEGASPATVCYCFGWTKEKIEKELEETGKTDALADIKARMEDPGCSCEILNPSGGCCLGDVGNAIKEIETR</sequence>